<dbReference type="EMBL" id="VSSQ01002524">
    <property type="protein sequence ID" value="MPM15929.1"/>
    <property type="molecule type" value="Genomic_DNA"/>
</dbReference>
<sequence length="105" mass="11425">MDFSHVCHSCSTFFDGEENDEGDVRCTECGSDDTVTSGQFADFVDSPEYGDQAEMFGDGVENVFTDQTGMVCEDCGSHFEDADIHFNDDGNGECPNCLSENIHGV</sequence>
<gene>
    <name evidence="1" type="ORF">SDC9_62303</name>
</gene>
<evidence type="ECO:0000313" key="1">
    <source>
        <dbReference type="EMBL" id="MPM15929.1"/>
    </source>
</evidence>
<comment type="caution">
    <text evidence="1">The sequence shown here is derived from an EMBL/GenBank/DDBJ whole genome shotgun (WGS) entry which is preliminary data.</text>
</comment>
<accession>A0A644XIL2</accession>
<dbReference type="AlphaFoldDB" id="A0A644XIL2"/>
<name>A0A644XIL2_9ZZZZ</name>
<proteinExistence type="predicted"/>
<reference evidence="1" key="1">
    <citation type="submission" date="2019-08" db="EMBL/GenBank/DDBJ databases">
        <authorList>
            <person name="Kucharzyk K."/>
            <person name="Murdoch R.W."/>
            <person name="Higgins S."/>
            <person name="Loffler F."/>
        </authorList>
    </citation>
    <scope>NUCLEOTIDE SEQUENCE</scope>
</reference>
<organism evidence="1">
    <name type="scientific">bioreactor metagenome</name>
    <dbReference type="NCBI Taxonomy" id="1076179"/>
    <lineage>
        <taxon>unclassified sequences</taxon>
        <taxon>metagenomes</taxon>
        <taxon>ecological metagenomes</taxon>
    </lineage>
</organism>
<protein>
    <submittedName>
        <fullName evidence="1">Uncharacterized protein</fullName>
    </submittedName>
</protein>